<comment type="similarity">
    <text evidence="1 9">Belongs to the sigma-54 factor family.</text>
</comment>
<gene>
    <name evidence="12" type="ORF">Trichorick_01162</name>
</gene>
<dbReference type="EMBL" id="CP112932">
    <property type="protein sequence ID" value="WPY01254.1"/>
    <property type="molecule type" value="Genomic_DNA"/>
</dbReference>
<evidence type="ECO:0000256" key="1">
    <source>
        <dbReference type="ARBA" id="ARBA00008798"/>
    </source>
</evidence>
<dbReference type="InterPro" id="IPR007046">
    <property type="entry name" value="RNA_pol_sigma_54_core-bd"/>
</dbReference>
<evidence type="ECO:0000259" key="10">
    <source>
        <dbReference type="Pfam" id="PF04552"/>
    </source>
</evidence>
<dbReference type="PIRSF" id="PIRSF000774">
    <property type="entry name" value="RpoN"/>
    <property type="match status" value="1"/>
</dbReference>
<dbReference type="InterPro" id="IPR007634">
    <property type="entry name" value="RNA_pol_sigma_54_DNA-bd"/>
</dbReference>
<keyword evidence="7 9" id="KW-0238">DNA-binding</keyword>
<feature type="domain" description="RNA polymerase sigma factor 54 DNA-binding" evidence="10">
    <location>
        <begin position="286"/>
        <end position="445"/>
    </location>
</feature>
<dbReference type="PROSITE" id="PS50044">
    <property type="entry name" value="SIGMA54_3"/>
    <property type="match status" value="1"/>
</dbReference>
<feature type="domain" description="RNA polymerase sigma factor 54 core-binding" evidence="11">
    <location>
        <begin position="85"/>
        <end position="268"/>
    </location>
</feature>
<evidence type="ECO:0000256" key="2">
    <source>
        <dbReference type="ARBA" id="ARBA00022478"/>
    </source>
</evidence>
<keyword evidence="2 9" id="KW-0240">DNA-directed RNA polymerase</keyword>
<keyword evidence="8 9" id="KW-0804">Transcription</keyword>
<name>A0ABZ0UWG5_9RICK</name>
<evidence type="ECO:0000256" key="4">
    <source>
        <dbReference type="ARBA" id="ARBA00022695"/>
    </source>
</evidence>
<dbReference type="RefSeq" id="WP_323738040.1">
    <property type="nucleotide sequence ID" value="NZ_CP112932.1"/>
</dbReference>
<dbReference type="Gene3D" id="1.10.10.60">
    <property type="entry name" value="Homeodomain-like"/>
    <property type="match status" value="1"/>
</dbReference>
<keyword evidence="5 9" id="KW-0805">Transcription regulation</keyword>
<dbReference type="Gene3D" id="1.10.10.1330">
    <property type="entry name" value="RNA polymerase sigma-54 factor, core-binding domain"/>
    <property type="match status" value="1"/>
</dbReference>
<evidence type="ECO:0000256" key="6">
    <source>
        <dbReference type="ARBA" id="ARBA00023082"/>
    </source>
</evidence>
<evidence type="ECO:0000256" key="7">
    <source>
        <dbReference type="ARBA" id="ARBA00023125"/>
    </source>
</evidence>
<evidence type="ECO:0000256" key="9">
    <source>
        <dbReference type="PIRNR" id="PIRNR000774"/>
    </source>
</evidence>
<dbReference type="Pfam" id="PF04552">
    <property type="entry name" value="Sigma54_DBD"/>
    <property type="match status" value="1"/>
</dbReference>
<dbReference type="PANTHER" id="PTHR32248">
    <property type="entry name" value="RNA POLYMERASE SIGMA-54 FACTOR"/>
    <property type="match status" value="1"/>
</dbReference>
<keyword evidence="3 9" id="KW-0808">Transferase</keyword>
<evidence type="ECO:0000313" key="12">
    <source>
        <dbReference type="EMBL" id="WPY01254.1"/>
    </source>
</evidence>
<keyword evidence="4 9" id="KW-0548">Nucleotidyltransferase</keyword>
<dbReference type="NCBIfam" id="TIGR02395">
    <property type="entry name" value="rpoN_sigma"/>
    <property type="match status" value="1"/>
</dbReference>
<evidence type="ECO:0000256" key="8">
    <source>
        <dbReference type="ARBA" id="ARBA00023163"/>
    </source>
</evidence>
<dbReference type="Pfam" id="PF04963">
    <property type="entry name" value="Sigma54_CBD"/>
    <property type="match status" value="1"/>
</dbReference>
<accession>A0ABZ0UWG5</accession>
<comment type="function">
    <text evidence="9">Sigma factors are initiation factors that promote the attachment of RNA polymerase to specific initiation sites and are then released.</text>
</comment>
<protein>
    <recommendedName>
        <fullName evidence="9">RNA polymerase sigma-54 factor</fullName>
    </recommendedName>
</protein>
<dbReference type="Proteomes" id="UP001326613">
    <property type="component" value="Chromosome"/>
</dbReference>
<reference evidence="12 13" key="1">
    <citation type="submission" date="2022-10" db="EMBL/GenBank/DDBJ databases">
        <title>Host association and intracellularity evolved multiple times independently in the Rickettsiales.</title>
        <authorList>
            <person name="Castelli M."/>
            <person name="Nardi T."/>
            <person name="Gammuto L."/>
            <person name="Bellinzona G."/>
            <person name="Sabaneyeva E."/>
            <person name="Potekhin A."/>
            <person name="Serra V."/>
            <person name="Petroni G."/>
            <person name="Sassera D."/>
        </authorList>
    </citation>
    <scope>NUCLEOTIDE SEQUENCE [LARGE SCALE GENOMIC DNA]</scope>
    <source>
        <strain evidence="12 13">Kr 154-4</strain>
    </source>
</reference>
<dbReference type="PANTHER" id="PTHR32248:SF4">
    <property type="entry name" value="RNA POLYMERASE SIGMA-54 FACTOR"/>
    <property type="match status" value="1"/>
</dbReference>
<sequence length="449" mass="51218">MSKLFQHTELKQTLKITTSMQQSIAMLQMSGLELNNYATQELAKNPFLEDNTVYEEPTQQDSIVKDIDYYNGNKQQRDSEFDFLSNIAAEKTLREYILEQINIEVNNPKERIIAYNLLDSLQPSGYIVFDITTLAQTLKCKISLIDEVLYKLQKFDPPGIFARNLKECLKLQLDEQNDDNNKALILIDNLELLAKSELKQLEKICDVDTHTLHKLIAKIKKLNPKPGNGFNTEQIIYKTPDVILTFDENGLPQIEINLESMPKLRLNHELSLKIKLDVNNESDKLFTKQELSSATSILKAIEMRAKTILKVATAVVTEQINFFSKGVMYFKPLTLAKIAEITGLNESTISRSMANKYISTPDGIYELKYFFSSALSGTKTTGTTVSSTKVKELIKQIINSENQECILSDDEIAEELQKFNIKIARRTVAKYRESMELPTSAIRKKQFNN</sequence>
<evidence type="ECO:0000256" key="3">
    <source>
        <dbReference type="ARBA" id="ARBA00022679"/>
    </source>
</evidence>
<evidence type="ECO:0000259" key="11">
    <source>
        <dbReference type="Pfam" id="PF04963"/>
    </source>
</evidence>
<dbReference type="InterPro" id="IPR038709">
    <property type="entry name" value="RpoN_core-bd_sf"/>
</dbReference>
<dbReference type="InterPro" id="IPR000394">
    <property type="entry name" value="RNA_pol_sigma_54"/>
</dbReference>
<keyword evidence="13" id="KW-1185">Reference proteome</keyword>
<dbReference type="PROSITE" id="PS00718">
    <property type="entry name" value="SIGMA54_2"/>
    <property type="match status" value="1"/>
</dbReference>
<organism evidence="12 13">
    <name type="scientific">Candidatus Trichorickettsia mobilis</name>
    <dbReference type="NCBI Taxonomy" id="1346319"/>
    <lineage>
        <taxon>Bacteria</taxon>
        <taxon>Pseudomonadati</taxon>
        <taxon>Pseudomonadota</taxon>
        <taxon>Alphaproteobacteria</taxon>
        <taxon>Rickettsiales</taxon>
        <taxon>Rickettsiaceae</taxon>
        <taxon>Rickettsieae</taxon>
        <taxon>Candidatus Trichorickettsia</taxon>
    </lineage>
</organism>
<dbReference type="Pfam" id="PF00309">
    <property type="entry name" value="Sigma54_AID"/>
    <property type="match status" value="1"/>
</dbReference>
<dbReference type="PRINTS" id="PR00045">
    <property type="entry name" value="SIGMA54FCT"/>
</dbReference>
<evidence type="ECO:0000256" key="5">
    <source>
        <dbReference type="ARBA" id="ARBA00023015"/>
    </source>
</evidence>
<keyword evidence="6 9" id="KW-0731">Sigma factor</keyword>
<evidence type="ECO:0000313" key="13">
    <source>
        <dbReference type="Proteomes" id="UP001326613"/>
    </source>
</evidence>
<proteinExistence type="inferred from homology"/>